<gene>
    <name evidence="3" type="ORF">GCM10025867_23500</name>
</gene>
<keyword evidence="2" id="KW-0812">Transmembrane</keyword>
<keyword evidence="4" id="KW-1185">Reference proteome</keyword>
<feature type="region of interest" description="Disordered" evidence="1">
    <location>
        <begin position="145"/>
        <end position="164"/>
    </location>
</feature>
<sequence>MDAGRYDAAARDPDFRARLEAAFTEAGGEGAVVDELWWRERAQRPHPAGLRDPASEREALVEATYSEAGSEQDARDAAARLRAFETRRRRQEDALDAALALTAQRRGRKPGAASSRPLAAARRHPVLLSVTALVAAAALGAVATTTTTSLRSTETPVATTAAELPASPSVLSRALSRVQVPTDAVPTPFRADIDPRSSRLLYDDDPSGGDAEQRWRLWIGTGENPRQLCFVSSFDNVTDTVSCVPSDRAFSQRFILSQRTEHGSFEALIDDGAVAVQVG</sequence>
<evidence type="ECO:0000256" key="2">
    <source>
        <dbReference type="SAM" id="Phobius"/>
    </source>
</evidence>
<protein>
    <recommendedName>
        <fullName evidence="5">Anti-sigma factor</fullName>
    </recommendedName>
</protein>
<evidence type="ECO:0008006" key="5">
    <source>
        <dbReference type="Google" id="ProtNLM"/>
    </source>
</evidence>
<evidence type="ECO:0000313" key="3">
    <source>
        <dbReference type="EMBL" id="BDZ50109.1"/>
    </source>
</evidence>
<feature type="transmembrane region" description="Helical" evidence="2">
    <location>
        <begin position="126"/>
        <end position="143"/>
    </location>
</feature>
<keyword evidence="2" id="KW-1133">Transmembrane helix</keyword>
<evidence type="ECO:0000313" key="4">
    <source>
        <dbReference type="Proteomes" id="UP001321486"/>
    </source>
</evidence>
<dbReference type="RefSeq" id="WP_286343220.1">
    <property type="nucleotide sequence ID" value="NZ_AP027732.1"/>
</dbReference>
<name>A0ABM8GNT5_9MICO</name>
<accession>A0ABM8GNT5</accession>
<dbReference type="EMBL" id="AP027732">
    <property type="protein sequence ID" value="BDZ50109.1"/>
    <property type="molecule type" value="Genomic_DNA"/>
</dbReference>
<organism evidence="3 4">
    <name type="scientific">Frondihabitans sucicola</name>
    <dbReference type="NCBI Taxonomy" id="1268041"/>
    <lineage>
        <taxon>Bacteria</taxon>
        <taxon>Bacillati</taxon>
        <taxon>Actinomycetota</taxon>
        <taxon>Actinomycetes</taxon>
        <taxon>Micrococcales</taxon>
        <taxon>Microbacteriaceae</taxon>
        <taxon>Frondihabitans</taxon>
    </lineage>
</organism>
<reference evidence="4" key="1">
    <citation type="journal article" date="2019" name="Int. J. Syst. Evol. Microbiol.">
        <title>The Global Catalogue of Microorganisms (GCM) 10K type strain sequencing project: providing services to taxonomists for standard genome sequencing and annotation.</title>
        <authorList>
            <consortium name="The Broad Institute Genomics Platform"/>
            <consortium name="The Broad Institute Genome Sequencing Center for Infectious Disease"/>
            <person name="Wu L."/>
            <person name="Ma J."/>
        </authorList>
    </citation>
    <scope>NUCLEOTIDE SEQUENCE [LARGE SCALE GENOMIC DNA]</scope>
    <source>
        <strain evidence="4">NBRC 108728</strain>
    </source>
</reference>
<proteinExistence type="predicted"/>
<keyword evidence="2" id="KW-0472">Membrane</keyword>
<evidence type="ECO:0000256" key="1">
    <source>
        <dbReference type="SAM" id="MobiDB-lite"/>
    </source>
</evidence>
<dbReference type="Proteomes" id="UP001321486">
    <property type="component" value="Chromosome"/>
</dbReference>